<dbReference type="Proteomes" id="UP000005741">
    <property type="component" value="Chromosome"/>
</dbReference>
<protein>
    <submittedName>
        <fullName evidence="1">Uncharacterized protein</fullName>
    </submittedName>
</protein>
<reference evidence="1 2" key="1">
    <citation type="submission" date="2011-10" db="EMBL/GenBank/DDBJ databases">
        <title>The Improved High-Quality Draft genome of Methanoplanus limicola DSM 2279.</title>
        <authorList>
            <consortium name="US DOE Joint Genome Institute (JGI-PGF)"/>
            <person name="Lucas S."/>
            <person name="Copeland A."/>
            <person name="Lapidus A."/>
            <person name="Glavina del Rio T."/>
            <person name="Dalin E."/>
            <person name="Tice H."/>
            <person name="Bruce D."/>
            <person name="Goodwin L."/>
            <person name="Pitluck S."/>
            <person name="Peters L."/>
            <person name="Mikhailova N."/>
            <person name="Lu M."/>
            <person name="Kyrpides N."/>
            <person name="Mavromatis K."/>
            <person name="Ivanova N."/>
            <person name="Markowitz V."/>
            <person name="Cheng J.-F."/>
            <person name="Hugenholtz P."/>
            <person name="Woyke T."/>
            <person name="Wu D."/>
            <person name="Wirth R."/>
            <person name="Brambilla E.-M."/>
            <person name="Klenk H.-P."/>
            <person name="Eisen J.A."/>
        </authorList>
    </citation>
    <scope>NUCLEOTIDE SEQUENCE [LARGE SCALE GENOMIC DNA]</scope>
    <source>
        <strain evidence="1 2">DSM 2279</strain>
    </source>
</reference>
<dbReference type="HOGENOM" id="CLU_777581_0_0_2"/>
<gene>
    <name evidence="1" type="ORF">Metlim_2076</name>
</gene>
<dbReference type="InParanoid" id="H1Z069"/>
<sequence length="356" mass="40835">MLRLHLGNRSLQSCNRLKQTLCLLVLIFAVIPLSYFKDNEESGRDETCSCEAYKYQSGREKTCGCEAYKYQSGREKTCGCEAYSREYGYAAESRDYIHRISSREYCYRTSPEGYLSDRSDSKKIRLKHPEIPSGTNPEMRVPDAGDKIKILDITDGYIRLINGNITINLIQYRADGEEKLSDKLMIYYSSGTTPEDLNSPKLTLDGSGIDLSAKNYHISIFSNCRQMDNYTILNYDSKKTFHLDGCLDSSPDTENHPDPYPVKPAEDQLGLCDLIIRNGEKITFRVNADLDKNFRIPKNISVKVRLYLNSGEEYIDSEPQYLNDNLPQDFILTYRPKDYKEIYCIIPVVYAEKTAN</sequence>
<evidence type="ECO:0000313" key="2">
    <source>
        <dbReference type="Proteomes" id="UP000005741"/>
    </source>
</evidence>
<dbReference type="EMBL" id="CM001436">
    <property type="protein sequence ID" value="EHQ36161.1"/>
    <property type="molecule type" value="Genomic_DNA"/>
</dbReference>
<evidence type="ECO:0000313" key="1">
    <source>
        <dbReference type="EMBL" id="EHQ36161.1"/>
    </source>
</evidence>
<organism evidence="1 2">
    <name type="scientific">Methanoplanus limicola DSM 2279</name>
    <dbReference type="NCBI Taxonomy" id="937775"/>
    <lineage>
        <taxon>Archaea</taxon>
        <taxon>Methanobacteriati</taxon>
        <taxon>Methanobacteriota</taxon>
        <taxon>Stenosarchaea group</taxon>
        <taxon>Methanomicrobia</taxon>
        <taxon>Methanomicrobiales</taxon>
        <taxon>Methanomicrobiaceae</taxon>
        <taxon>Methanoplanus</taxon>
    </lineage>
</organism>
<proteinExistence type="predicted"/>
<name>H1Z069_9EURY</name>
<dbReference type="AlphaFoldDB" id="H1Z069"/>
<keyword evidence="2" id="KW-1185">Reference proteome</keyword>
<accession>H1Z069</accession>